<evidence type="ECO:0000313" key="1">
    <source>
        <dbReference type="EMBL" id="MBX29441.1"/>
    </source>
</evidence>
<sequence length="28" mass="3283">MARKRCTILGYNPLKGMMPKIYLLTKIE</sequence>
<dbReference type="AlphaFoldDB" id="A0A2P2MGT1"/>
<reference evidence="1" key="1">
    <citation type="submission" date="2018-02" db="EMBL/GenBank/DDBJ databases">
        <title>Rhizophora mucronata_Transcriptome.</title>
        <authorList>
            <person name="Meera S.P."/>
            <person name="Sreeshan A."/>
            <person name="Augustine A."/>
        </authorList>
    </citation>
    <scope>NUCLEOTIDE SEQUENCE</scope>
    <source>
        <tissue evidence="1">Leaf</tissue>
    </source>
</reference>
<accession>A0A2P2MGT1</accession>
<proteinExistence type="predicted"/>
<protein>
    <submittedName>
        <fullName evidence="1">Uncharacterized protein</fullName>
    </submittedName>
</protein>
<organism evidence="1">
    <name type="scientific">Rhizophora mucronata</name>
    <name type="common">Asiatic mangrove</name>
    <dbReference type="NCBI Taxonomy" id="61149"/>
    <lineage>
        <taxon>Eukaryota</taxon>
        <taxon>Viridiplantae</taxon>
        <taxon>Streptophyta</taxon>
        <taxon>Embryophyta</taxon>
        <taxon>Tracheophyta</taxon>
        <taxon>Spermatophyta</taxon>
        <taxon>Magnoliopsida</taxon>
        <taxon>eudicotyledons</taxon>
        <taxon>Gunneridae</taxon>
        <taxon>Pentapetalae</taxon>
        <taxon>rosids</taxon>
        <taxon>fabids</taxon>
        <taxon>Malpighiales</taxon>
        <taxon>Rhizophoraceae</taxon>
        <taxon>Rhizophora</taxon>
    </lineage>
</organism>
<name>A0A2P2MGT1_RHIMU</name>
<dbReference type="EMBL" id="GGEC01048957">
    <property type="protein sequence ID" value="MBX29441.1"/>
    <property type="molecule type" value="Transcribed_RNA"/>
</dbReference>